<evidence type="ECO:0000313" key="2">
    <source>
        <dbReference type="Proteomes" id="UP000255153"/>
    </source>
</evidence>
<sequence length="209" mass="24178">MIGWGVCVLALALADRYLLKRKDITHLELGDVEIKPGFIRVPFKYRSKFPFLRGATVRYWIRDVQKPTTVIEGEQRCLTSAEQGENSEWLYIPTEYMGKGERLWHFNVMVTHGDSFINPLYRIFPVTQQIRRSYVINLAQDVSDDENKYATVDFDQVNEKGLKSLIAAINKTGVTVIEVTPATAQQRKMALKLKPQSWFLTTDKFLPYR</sequence>
<dbReference type="AlphaFoldDB" id="A0AB38GRQ7"/>
<dbReference type="Proteomes" id="UP000255153">
    <property type="component" value="Unassembled WGS sequence"/>
</dbReference>
<dbReference type="EMBL" id="UGEE01000003">
    <property type="protein sequence ID" value="STK58470.1"/>
    <property type="molecule type" value="Genomic_DNA"/>
</dbReference>
<dbReference type="RefSeq" id="WP_250114146.1">
    <property type="nucleotide sequence ID" value="NZ_UGEE01000003.1"/>
</dbReference>
<dbReference type="InterPro" id="IPR032127">
    <property type="entry name" value="LydB"/>
</dbReference>
<dbReference type="Pfam" id="PF16084">
    <property type="entry name" value="LydB"/>
    <property type="match status" value="1"/>
</dbReference>
<gene>
    <name evidence="1" type="ORF">NCTC8603_00227</name>
</gene>
<evidence type="ECO:0000313" key="1">
    <source>
        <dbReference type="EMBL" id="STK58470.1"/>
    </source>
</evidence>
<protein>
    <submittedName>
        <fullName evidence="1">Lysis determining protein</fullName>
    </submittedName>
</protein>
<organism evidence="1 2">
    <name type="scientific">Escherichia coli</name>
    <dbReference type="NCBI Taxonomy" id="562"/>
    <lineage>
        <taxon>Bacteria</taxon>
        <taxon>Pseudomonadati</taxon>
        <taxon>Pseudomonadota</taxon>
        <taxon>Gammaproteobacteria</taxon>
        <taxon>Enterobacterales</taxon>
        <taxon>Enterobacteriaceae</taxon>
        <taxon>Escherichia</taxon>
    </lineage>
</organism>
<name>A0AB38GRQ7_ECOLX</name>
<accession>A0AB38GRQ7</accession>
<comment type="caution">
    <text evidence="1">The sequence shown here is derived from an EMBL/GenBank/DDBJ whole genome shotgun (WGS) entry which is preliminary data.</text>
</comment>
<proteinExistence type="predicted"/>
<reference evidence="1 2" key="1">
    <citation type="submission" date="2018-06" db="EMBL/GenBank/DDBJ databases">
        <authorList>
            <consortium name="Pathogen Informatics"/>
            <person name="Doyle S."/>
        </authorList>
    </citation>
    <scope>NUCLEOTIDE SEQUENCE [LARGE SCALE GENOMIC DNA]</scope>
    <source>
        <strain evidence="1 2">NCTC8603</strain>
    </source>
</reference>